<organism evidence="1 2">
    <name type="scientific">Dibothriocephalus latus</name>
    <name type="common">Fish tapeworm</name>
    <name type="synonym">Diphyllobothrium latum</name>
    <dbReference type="NCBI Taxonomy" id="60516"/>
    <lineage>
        <taxon>Eukaryota</taxon>
        <taxon>Metazoa</taxon>
        <taxon>Spiralia</taxon>
        <taxon>Lophotrochozoa</taxon>
        <taxon>Platyhelminthes</taxon>
        <taxon>Cestoda</taxon>
        <taxon>Eucestoda</taxon>
        <taxon>Diphyllobothriidea</taxon>
        <taxon>Diphyllobothriidae</taxon>
        <taxon>Dibothriocephalus</taxon>
    </lineage>
</organism>
<dbReference type="AlphaFoldDB" id="A0A3P6PWJ6"/>
<protein>
    <submittedName>
        <fullName evidence="1">Uncharacterized protein</fullName>
    </submittedName>
</protein>
<evidence type="ECO:0000313" key="1">
    <source>
        <dbReference type="EMBL" id="VDK37297.1"/>
    </source>
</evidence>
<evidence type="ECO:0000313" key="2">
    <source>
        <dbReference type="Proteomes" id="UP000281553"/>
    </source>
</evidence>
<proteinExistence type="predicted"/>
<dbReference type="EMBL" id="UYRU01004367">
    <property type="protein sequence ID" value="VDK37297.1"/>
    <property type="molecule type" value="Genomic_DNA"/>
</dbReference>
<dbReference type="Proteomes" id="UP000281553">
    <property type="component" value="Unassembled WGS sequence"/>
</dbReference>
<name>A0A3P6PWJ6_DIBLA</name>
<dbReference type="SMR" id="A0A3P6PWJ6"/>
<reference evidence="1 2" key="1">
    <citation type="submission" date="2018-11" db="EMBL/GenBank/DDBJ databases">
        <authorList>
            <consortium name="Pathogen Informatics"/>
        </authorList>
    </citation>
    <scope>NUCLEOTIDE SEQUENCE [LARGE SCALE GENOMIC DNA]</scope>
</reference>
<gene>
    <name evidence="1" type="ORF">DILT_LOCUS849</name>
</gene>
<accession>A0A3P6PWJ6</accession>
<dbReference type="OrthoDB" id="6277165at2759"/>
<keyword evidence="2" id="KW-1185">Reference proteome</keyword>
<sequence length="111" mass="12957">MTSSLPCKAISKKEQQLRKLDDEWDANARLPVQMKQSTLQMQDHIHFLWNRRSKMLEEKSIENEFARSETTRLNGYAKEMTAIIHPAISGLYSELKHLRVQMETDEVLPSV</sequence>